<dbReference type="RefSeq" id="WP_008275032.1">
    <property type="nucleotide sequence ID" value="NZ_AAXW01000010.1"/>
</dbReference>
<dbReference type="EMBL" id="AAXW01000010">
    <property type="protein sequence ID" value="EAZ91960.1"/>
    <property type="molecule type" value="Genomic_DNA"/>
</dbReference>
<evidence type="ECO:0000313" key="1">
    <source>
        <dbReference type="EMBL" id="EAZ91960.1"/>
    </source>
</evidence>
<organism evidence="1 2">
    <name type="scientific">Crocosphaera chwakensis CCY0110</name>
    <dbReference type="NCBI Taxonomy" id="391612"/>
    <lineage>
        <taxon>Bacteria</taxon>
        <taxon>Bacillati</taxon>
        <taxon>Cyanobacteriota</taxon>
        <taxon>Cyanophyceae</taxon>
        <taxon>Oscillatoriophycideae</taxon>
        <taxon>Chroococcales</taxon>
        <taxon>Aphanothecaceae</taxon>
        <taxon>Crocosphaera</taxon>
        <taxon>Crocosphaera chwakensis</taxon>
    </lineage>
</organism>
<reference evidence="1 2" key="1">
    <citation type="submission" date="2007-03" db="EMBL/GenBank/DDBJ databases">
        <authorList>
            <person name="Stal L."/>
            <person name="Ferriera S."/>
            <person name="Johnson J."/>
            <person name="Kravitz S."/>
            <person name="Beeson K."/>
            <person name="Sutton G."/>
            <person name="Rogers Y.-H."/>
            <person name="Friedman R."/>
            <person name="Frazier M."/>
            <person name="Venter J.C."/>
        </authorList>
    </citation>
    <scope>NUCLEOTIDE SEQUENCE [LARGE SCALE GENOMIC DNA]</scope>
    <source>
        <strain evidence="1 2">CCY0110</strain>
    </source>
</reference>
<comment type="caution">
    <text evidence="1">The sequence shown here is derived from an EMBL/GenBank/DDBJ whole genome shotgun (WGS) entry which is preliminary data.</text>
</comment>
<proteinExistence type="predicted"/>
<name>A3INR2_9CHRO</name>
<gene>
    <name evidence="1" type="ORF">CY0110_29834</name>
</gene>
<sequence length="69" mass="8107">MASYVSRPSEPQRRYRRNRSFSIGLKADSWLNSLSFFAEEVQQLMRLVPSKRTYYSRGLRTATIIQSAF</sequence>
<dbReference type="AlphaFoldDB" id="A3INR2"/>
<protein>
    <submittedName>
        <fullName evidence="1">Uncharacterized protein</fullName>
    </submittedName>
</protein>
<evidence type="ECO:0000313" key="2">
    <source>
        <dbReference type="Proteomes" id="UP000003781"/>
    </source>
</evidence>
<dbReference type="Proteomes" id="UP000003781">
    <property type="component" value="Unassembled WGS sequence"/>
</dbReference>
<keyword evidence="2" id="KW-1185">Reference proteome</keyword>
<accession>A3INR2</accession>